<evidence type="ECO:0000256" key="2">
    <source>
        <dbReference type="ARBA" id="ARBA00013017"/>
    </source>
</evidence>
<evidence type="ECO:0000256" key="9">
    <source>
        <dbReference type="ARBA" id="ARBA00038489"/>
    </source>
</evidence>
<evidence type="ECO:0000256" key="7">
    <source>
        <dbReference type="ARBA" id="ARBA00023284"/>
    </source>
</evidence>
<dbReference type="AlphaFoldDB" id="A0A6S6U842"/>
<evidence type="ECO:0000256" key="10">
    <source>
        <dbReference type="ARBA" id="ARBA00042639"/>
    </source>
</evidence>
<comment type="catalytic activity">
    <reaction evidence="11">
        <text>a hydroperoxide + [thioredoxin]-dithiol = an alcohol + [thioredoxin]-disulfide + H2O</text>
        <dbReference type="Rhea" id="RHEA:62620"/>
        <dbReference type="Rhea" id="RHEA-COMP:10698"/>
        <dbReference type="Rhea" id="RHEA-COMP:10700"/>
        <dbReference type="ChEBI" id="CHEBI:15377"/>
        <dbReference type="ChEBI" id="CHEBI:29950"/>
        <dbReference type="ChEBI" id="CHEBI:30879"/>
        <dbReference type="ChEBI" id="CHEBI:35924"/>
        <dbReference type="ChEBI" id="CHEBI:50058"/>
        <dbReference type="EC" id="1.11.1.24"/>
    </reaction>
</comment>
<evidence type="ECO:0000256" key="11">
    <source>
        <dbReference type="ARBA" id="ARBA00049091"/>
    </source>
</evidence>
<keyword evidence="5" id="KW-0560">Oxidoreductase</keyword>
<reference evidence="13" key="1">
    <citation type="submission" date="2020-01" db="EMBL/GenBank/DDBJ databases">
        <authorList>
            <person name="Meier V. D."/>
            <person name="Meier V D."/>
        </authorList>
    </citation>
    <scope>NUCLEOTIDE SEQUENCE</scope>
    <source>
        <strain evidence="13">HLG_WM_MAG_07</strain>
    </source>
</reference>
<dbReference type="InterPro" id="IPR013766">
    <property type="entry name" value="Thioredoxin_domain"/>
</dbReference>
<accession>A0A6S6U842</accession>
<dbReference type="GO" id="GO:0034599">
    <property type="term" value="P:cellular response to oxidative stress"/>
    <property type="evidence" value="ECO:0007669"/>
    <property type="project" value="TreeGrafter"/>
</dbReference>
<dbReference type="CDD" id="cd02970">
    <property type="entry name" value="PRX_like2"/>
    <property type="match status" value="1"/>
</dbReference>
<dbReference type="InterPro" id="IPR036249">
    <property type="entry name" value="Thioredoxin-like_sf"/>
</dbReference>
<sequence length="224" mass="25503">MLTLQDKLNDFRASQQVKIPEKVRLRLAKNRESVRALGMLERCLSQGKKIPDFCLRNQNGHEICLKDLLKEANLVLSFFRGDWCNYDGLELEALQASLKDIKHCGGRLIAISPSKYENLQQTHQRFALGFDLLYDQNNRIAEAFGIGYTLPQDLQDIYEAYGLDIASQNGDGSHKLPLPATYVIGKDQCIASSFIDVDHTRRQEPDDILRILRQLQSAPTGRER</sequence>
<feature type="domain" description="Thioredoxin" evidence="12">
    <location>
        <begin position="44"/>
        <end position="217"/>
    </location>
</feature>
<dbReference type="GO" id="GO:0045454">
    <property type="term" value="P:cell redox homeostasis"/>
    <property type="evidence" value="ECO:0007669"/>
    <property type="project" value="TreeGrafter"/>
</dbReference>
<name>A0A6S6U842_9GAMM</name>
<protein>
    <recommendedName>
        <fullName evidence="2">thioredoxin-dependent peroxiredoxin</fullName>
        <ecNumber evidence="2">1.11.1.24</ecNumber>
    </recommendedName>
    <alternativeName>
        <fullName evidence="8">Thioredoxin peroxidase</fullName>
    </alternativeName>
    <alternativeName>
        <fullName evidence="10">Thioredoxin-dependent peroxiredoxin Bcp</fullName>
    </alternativeName>
</protein>
<evidence type="ECO:0000256" key="1">
    <source>
        <dbReference type="ARBA" id="ARBA00003330"/>
    </source>
</evidence>
<dbReference type="PROSITE" id="PS51352">
    <property type="entry name" value="THIOREDOXIN_2"/>
    <property type="match status" value="1"/>
</dbReference>
<evidence type="ECO:0000256" key="3">
    <source>
        <dbReference type="ARBA" id="ARBA00022559"/>
    </source>
</evidence>
<evidence type="ECO:0000256" key="8">
    <source>
        <dbReference type="ARBA" id="ARBA00032824"/>
    </source>
</evidence>
<dbReference type="GO" id="GO:0008379">
    <property type="term" value="F:thioredoxin peroxidase activity"/>
    <property type="evidence" value="ECO:0007669"/>
    <property type="project" value="TreeGrafter"/>
</dbReference>
<dbReference type="PANTHER" id="PTHR42801:SF7">
    <property type="entry name" value="SLL1159 PROTEIN"/>
    <property type="match status" value="1"/>
</dbReference>
<gene>
    <name evidence="13" type="ORF">HELGO_WM8711</name>
</gene>
<evidence type="ECO:0000256" key="5">
    <source>
        <dbReference type="ARBA" id="ARBA00023002"/>
    </source>
</evidence>
<dbReference type="InterPro" id="IPR050924">
    <property type="entry name" value="Peroxiredoxin_BCP/PrxQ"/>
</dbReference>
<keyword evidence="3" id="KW-0575">Peroxidase</keyword>
<dbReference type="GO" id="GO:0005737">
    <property type="term" value="C:cytoplasm"/>
    <property type="evidence" value="ECO:0007669"/>
    <property type="project" value="TreeGrafter"/>
</dbReference>
<dbReference type="Gene3D" id="3.40.30.10">
    <property type="entry name" value="Glutaredoxin"/>
    <property type="match status" value="1"/>
</dbReference>
<evidence type="ECO:0000313" key="13">
    <source>
        <dbReference type="EMBL" id="CAA6827848.1"/>
    </source>
</evidence>
<dbReference type="EMBL" id="CACVAY010000145">
    <property type="protein sequence ID" value="CAA6827848.1"/>
    <property type="molecule type" value="Genomic_DNA"/>
</dbReference>
<proteinExistence type="inferred from homology"/>
<keyword evidence="4" id="KW-0049">Antioxidant</keyword>
<dbReference type="EC" id="1.11.1.24" evidence="2"/>
<evidence type="ECO:0000256" key="4">
    <source>
        <dbReference type="ARBA" id="ARBA00022862"/>
    </source>
</evidence>
<comment type="function">
    <text evidence="1">Thiol-specific peroxidase that catalyzes the reduction of hydrogen peroxide and organic hydroperoxides to water and alcohols, respectively. Plays a role in cell protection against oxidative stress by detoxifying peroxides and as sensor of hydrogen peroxide-mediated signaling events.</text>
</comment>
<organism evidence="13">
    <name type="scientific">uncultured Thiotrichaceae bacterium</name>
    <dbReference type="NCBI Taxonomy" id="298394"/>
    <lineage>
        <taxon>Bacteria</taxon>
        <taxon>Pseudomonadati</taxon>
        <taxon>Pseudomonadota</taxon>
        <taxon>Gammaproteobacteria</taxon>
        <taxon>Thiotrichales</taxon>
        <taxon>Thiotrichaceae</taxon>
        <taxon>environmental samples</taxon>
    </lineage>
</organism>
<dbReference type="InterPro" id="IPR000866">
    <property type="entry name" value="AhpC/TSA"/>
</dbReference>
<evidence type="ECO:0000259" key="12">
    <source>
        <dbReference type="PROSITE" id="PS51352"/>
    </source>
</evidence>
<dbReference type="PANTHER" id="PTHR42801">
    <property type="entry name" value="THIOREDOXIN-DEPENDENT PEROXIDE REDUCTASE"/>
    <property type="match status" value="1"/>
</dbReference>
<keyword evidence="7" id="KW-0676">Redox-active center</keyword>
<comment type="similarity">
    <text evidence="9">Belongs to the peroxiredoxin family. BCP/PrxQ subfamily.</text>
</comment>
<keyword evidence="6" id="KW-1015">Disulfide bond</keyword>
<evidence type="ECO:0000256" key="6">
    <source>
        <dbReference type="ARBA" id="ARBA00023157"/>
    </source>
</evidence>
<dbReference type="SUPFAM" id="SSF52833">
    <property type="entry name" value="Thioredoxin-like"/>
    <property type="match status" value="1"/>
</dbReference>
<dbReference type="Pfam" id="PF00578">
    <property type="entry name" value="AhpC-TSA"/>
    <property type="match status" value="1"/>
</dbReference>